<evidence type="ECO:0000256" key="1">
    <source>
        <dbReference type="SAM" id="MobiDB-lite"/>
    </source>
</evidence>
<organism evidence="2 3">
    <name type="scientific">Chimaeribacter arupi</name>
    <dbReference type="NCBI Taxonomy" id="2060066"/>
    <lineage>
        <taxon>Bacteria</taxon>
        <taxon>Pseudomonadati</taxon>
        <taxon>Pseudomonadota</taxon>
        <taxon>Gammaproteobacteria</taxon>
        <taxon>Enterobacterales</taxon>
        <taxon>Yersiniaceae</taxon>
        <taxon>Chimaeribacter</taxon>
    </lineage>
</organism>
<sequence>MSRYTPLPYDPRDLPIPNRAGYRETDPNTSEVTFFTFANAFEEEIARGYNPRTFAQALAADGMLVMPTSGRGFQRKMPRVNGRQQRGYQLRQPPDSDAPD</sequence>
<gene>
    <name evidence="2" type="ORF">CYR34_07540</name>
</gene>
<evidence type="ECO:0000313" key="3">
    <source>
        <dbReference type="Proteomes" id="UP000234626"/>
    </source>
</evidence>
<dbReference type="AlphaFoldDB" id="A0A2N5EQ30"/>
<comment type="caution">
    <text evidence="2">The sequence shown here is derived from an EMBL/GenBank/DDBJ whole genome shotgun (WGS) entry which is preliminary data.</text>
</comment>
<dbReference type="OrthoDB" id="784829at2"/>
<keyword evidence="3" id="KW-1185">Reference proteome</keyword>
<dbReference type="Proteomes" id="UP000234626">
    <property type="component" value="Unassembled WGS sequence"/>
</dbReference>
<protein>
    <recommendedName>
        <fullName evidence="4">DNA primase</fullName>
    </recommendedName>
</protein>
<accession>A0A2N5EQ30</accession>
<evidence type="ECO:0008006" key="4">
    <source>
        <dbReference type="Google" id="ProtNLM"/>
    </source>
</evidence>
<proteinExistence type="predicted"/>
<name>A0A2N5EQ30_9GAMM</name>
<reference evidence="2 3" key="1">
    <citation type="submission" date="2017-12" db="EMBL/GenBank/DDBJ databases">
        <title>Characterization of six clinical isolates of Enterochimera gen. nov., a novel genus of the Yersiniaciae family and the three species Enterochimera arupensis sp. nov., Enterochimera coloradensis sp. nov, and Enterochimera californica sp. nov.</title>
        <authorList>
            <person name="Rossi A."/>
            <person name="Fisher M."/>
        </authorList>
    </citation>
    <scope>NUCLEOTIDE SEQUENCE [LARGE SCALE GENOMIC DNA]</scope>
    <source>
        <strain evidence="2 3">2016Iso1</strain>
    </source>
</reference>
<feature type="region of interest" description="Disordered" evidence="1">
    <location>
        <begin position="69"/>
        <end position="100"/>
    </location>
</feature>
<evidence type="ECO:0000313" key="2">
    <source>
        <dbReference type="EMBL" id="PLR51527.1"/>
    </source>
</evidence>
<dbReference type="EMBL" id="PJZK01000005">
    <property type="protein sequence ID" value="PLR51527.1"/>
    <property type="molecule type" value="Genomic_DNA"/>
</dbReference>
<feature type="region of interest" description="Disordered" evidence="1">
    <location>
        <begin position="1"/>
        <end position="27"/>
    </location>
</feature>